<proteinExistence type="predicted"/>
<evidence type="ECO:0000256" key="1">
    <source>
        <dbReference type="SAM" id="MobiDB-lite"/>
    </source>
</evidence>
<gene>
    <name evidence="3" type="ORF">EVA_04200</name>
</gene>
<protein>
    <submittedName>
        <fullName evidence="3">Uncharacterized protein</fullName>
    </submittedName>
</protein>
<sequence>MIRAIVTSFLCIFSEVLVDIDSLVALLVMESAPLFDIDGNQSCQGHHQHGDESGKLSQDNGEADKTHKRNTDGGCCERQKTTSNAHKFQRFLQAFENGITFLIHRHNSGYFIDSSFYLKNSGNASDRAINAIHPPMVSMIVFFTSWSPFCRLGSERLTTLLPQVSPNLPPNRTYMSPCIRLSVIECTLFLMVFLFYLGIATFAYCDSFTI</sequence>
<evidence type="ECO:0000256" key="2">
    <source>
        <dbReference type="SAM" id="Phobius"/>
    </source>
</evidence>
<organism evidence="3">
    <name type="scientific">gut metagenome</name>
    <dbReference type="NCBI Taxonomy" id="749906"/>
    <lineage>
        <taxon>unclassified sequences</taxon>
        <taxon>metagenomes</taxon>
        <taxon>organismal metagenomes</taxon>
    </lineage>
</organism>
<feature type="transmembrane region" description="Helical" evidence="2">
    <location>
        <begin position="187"/>
        <end position="205"/>
    </location>
</feature>
<dbReference type="EMBL" id="AMCI01000815">
    <property type="protein sequence ID" value="EJX07691.1"/>
    <property type="molecule type" value="Genomic_DNA"/>
</dbReference>
<feature type="region of interest" description="Disordered" evidence="1">
    <location>
        <begin position="43"/>
        <end position="78"/>
    </location>
</feature>
<keyword evidence="2" id="KW-0472">Membrane</keyword>
<feature type="compositionally biased region" description="Basic and acidic residues" evidence="1">
    <location>
        <begin position="62"/>
        <end position="78"/>
    </location>
</feature>
<keyword evidence="2" id="KW-0812">Transmembrane</keyword>
<dbReference type="AlphaFoldDB" id="J9D4S4"/>
<accession>J9D4S4</accession>
<reference evidence="3" key="1">
    <citation type="journal article" date="2012" name="PLoS ONE">
        <title>Gene sets for utilization of primary and secondary nutrition supplies in the distal gut of endangered iberian lynx.</title>
        <authorList>
            <person name="Alcaide M."/>
            <person name="Messina E."/>
            <person name="Richter M."/>
            <person name="Bargiela R."/>
            <person name="Peplies J."/>
            <person name="Huws S.A."/>
            <person name="Newbold C.J."/>
            <person name="Golyshin P.N."/>
            <person name="Simon M.A."/>
            <person name="Lopez G."/>
            <person name="Yakimov M.M."/>
            <person name="Ferrer M."/>
        </authorList>
    </citation>
    <scope>NUCLEOTIDE SEQUENCE</scope>
</reference>
<comment type="caution">
    <text evidence="3">The sequence shown here is derived from an EMBL/GenBank/DDBJ whole genome shotgun (WGS) entry which is preliminary data.</text>
</comment>
<keyword evidence="2" id="KW-1133">Transmembrane helix</keyword>
<evidence type="ECO:0000313" key="3">
    <source>
        <dbReference type="EMBL" id="EJX07691.1"/>
    </source>
</evidence>
<name>J9D4S4_9ZZZZ</name>